<dbReference type="Proteomes" id="UP001595882">
    <property type="component" value="Unassembled WGS sequence"/>
</dbReference>
<dbReference type="InterPro" id="IPR009003">
    <property type="entry name" value="Peptidase_S1_PA"/>
</dbReference>
<dbReference type="EC" id="3.4.21.-" evidence="3"/>
<dbReference type="Pfam" id="PF13365">
    <property type="entry name" value="Trypsin_2"/>
    <property type="match status" value="1"/>
</dbReference>
<reference evidence="4" key="1">
    <citation type="journal article" date="2019" name="Int. J. Syst. Evol. Microbiol.">
        <title>The Global Catalogue of Microorganisms (GCM) 10K type strain sequencing project: providing services to taxonomists for standard genome sequencing and annotation.</title>
        <authorList>
            <consortium name="The Broad Institute Genomics Platform"/>
            <consortium name="The Broad Institute Genome Sequencing Center for Infectious Disease"/>
            <person name="Wu L."/>
            <person name="Ma J."/>
        </authorList>
    </citation>
    <scope>NUCLEOTIDE SEQUENCE [LARGE SCALE GENOMIC DNA]</scope>
    <source>
        <strain evidence="4">CCUG 37865</strain>
    </source>
</reference>
<dbReference type="InterPro" id="IPR043504">
    <property type="entry name" value="Peptidase_S1_PA_chymotrypsin"/>
</dbReference>
<dbReference type="SUPFAM" id="SSF50494">
    <property type="entry name" value="Trypsin-like serine proteases"/>
    <property type="match status" value="1"/>
</dbReference>
<dbReference type="RefSeq" id="WP_390251360.1">
    <property type="nucleotide sequence ID" value="NZ_JBHSDT010000004.1"/>
</dbReference>
<sequence length="277" mass="31332">MRKSEDEKDLDVMDKDLYEDIDPEEMYELVQYERQKLKEKQQEEKQQKKTIPKWIGWTIAAAMIIQVLAILPQTFSIPALEFIKTSAKLMQDDTVKEYRKAVVVIEGDDNKGTGFVISSDGYILTNYHVIEDQFQITVAFQEEGLYSGEVIEEFPEIDLALLKIDEDGLPYLNLAADGDTDAKEENVLFIGNPLQFNGIANQGDLIGETKLDSWHQPVYMLDAPVYRGNSGSPVINQQGEVLAVIFATQKNDQHGKVGLAVPIEYFQQYTKNSPTAD</sequence>
<keyword evidence="2" id="KW-0812">Transmembrane</keyword>
<keyword evidence="1" id="KW-0720">Serine protease</keyword>
<evidence type="ECO:0000313" key="3">
    <source>
        <dbReference type="EMBL" id="MFC4403122.1"/>
    </source>
</evidence>
<keyword evidence="2" id="KW-1133">Transmembrane helix</keyword>
<dbReference type="PANTHER" id="PTHR43019:SF23">
    <property type="entry name" value="PROTEASE DO-LIKE 5, CHLOROPLASTIC"/>
    <property type="match status" value="1"/>
</dbReference>
<accession>A0ABV8WTC8</accession>
<dbReference type="PRINTS" id="PR00834">
    <property type="entry name" value="PROTEASES2C"/>
</dbReference>
<keyword evidence="3" id="KW-0645">Protease</keyword>
<dbReference type="PANTHER" id="PTHR43019">
    <property type="entry name" value="SERINE ENDOPROTEASE DEGS"/>
    <property type="match status" value="1"/>
</dbReference>
<keyword evidence="4" id="KW-1185">Reference proteome</keyword>
<dbReference type="GO" id="GO:0008233">
    <property type="term" value="F:peptidase activity"/>
    <property type="evidence" value="ECO:0007669"/>
    <property type="project" value="UniProtKB-KW"/>
</dbReference>
<evidence type="ECO:0000256" key="1">
    <source>
        <dbReference type="ARBA" id="ARBA00022825"/>
    </source>
</evidence>
<name>A0ABV8WTC8_9BACI</name>
<gene>
    <name evidence="3" type="ORF">ACFOY7_08540</name>
</gene>
<proteinExistence type="predicted"/>
<protein>
    <submittedName>
        <fullName evidence="3">S1C family serine protease</fullName>
        <ecNumber evidence="3">3.4.21.-</ecNumber>
    </submittedName>
</protein>
<organism evidence="3 4">
    <name type="scientific">Gracilibacillus xinjiangensis</name>
    <dbReference type="NCBI Taxonomy" id="1193282"/>
    <lineage>
        <taxon>Bacteria</taxon>
        <taxon>Bacillati</taxon>
        <taxon>Bacillota</taxon>
        <taxon>Bacilli</taxon>
        <taxon>Bacillales</taxon>
        <taxon>Bacillaceae</taxon>
        <taxon>Gracilibacillus</taxon>
    </lineage>
</organism>
<dbReference type="InterPro" id="IPR001940">
    <property type="entry name" value="Peptidase_S1C"/>
</dbReference>
<dbReference type="Gene3D" id="2.40.10.10">
    <property type="entry name" value="Trypsin-like serine proteases"/>
    <property type="match status" value="2"/>
</dbReference>
<comment type="caution">
    <text evidence="3">The sequence shown here is derived from an EMBL/GenBank/DDBJ whole genome shotgun (WGS) entry which is preliminary data.</text>
</comment>
<keyword evidence="2" id="KW-0472">Membrane</keyword>
<dbReference type="GO" id="GO:0006508">
    <property type="term" value="P:proteolysis"/>
    <property type="evidence" value="ECO:0007669"/>
    <property type="project" value="UniProtKB-KW"/>
</dbReference>
<evidence type="ECO:0000313" key="4">
    <source>
        <dbReference type="Proteomes" id="UP001595882"/>
    </source>
</evidence>
<dbReference type="EMBL" id="JBHSDT010000004">
    <property type="protein sequence ID" value="MFC4403122.1"/>
    <property type="molecule type" value="Genomic_DNA"/>
</dbReference>
<keyword evidence="3" id="KW-0378">Hydrolase</keyword>
<evidence type="ECO:0000256" key="2">
    <source>
        <dbReference type="SAM" id="Phobius"/>
    </source>
</evidence>
<feature type="transmembrane region" description="Helical" evidence="2">
    <location>
        <begin position="54"/>
        <end position="75"/>
    </location>
</feature>